<dbReference type="AlphaFoldDB" id="A0AAE0L9P5"/>
<dbReference type="SMART" id="SM00248">
    <property type="entry name" value="ANK"/>
    <property type="match status" value="4"/>
</dbReference>
<feature type="repeat" description="ANK" evidence="3">
    <location>
        <begin position="22"/>
        <end position="54"/>
    </location>
</feature>
<accession>A0AAE0L9P5</accession>
<dbReference type="SUPFAM" id="SSF48403">
    <property type="entry name" value="Ankyrin repeat"/>
    <property type="match status" value="1"/>
</dbReference>
<evidence type="ECO:0000256" key="2">
    <source>
        <dbReference type="ARBA" id="ARBA00023043"/>
    </source>
</evidence>
<dbReference type="InterPro" id="IPR050745">
    <property type="entry name" value="Multifunctional_regulatory"/>
</dbReference>
<dbReference type="Proteomes" id="UP001190700">
    <property type="component" value="Unassembled WGS sequence"/>
</dbReference>
<dbReference type="PANTHER" id="PTHR24189">
    <property type="entry name" value="MYOTROPHIN"/>
    <property type="match status" value="1"/>
</dbReference>
<feature type="repeat" description="ANK" evidence="3">
    <location>
        <begin position="117"/>
        <end position="149"/>
    </location>
</feature>
<organism evidence="4 5">
    <name type="scientific">Cymbomonas tetramitiformis</name>
    <dbReference type="NCBI Taxonomy" id="36881"/>
    <lineage>
        <taxon>Eukaryota</taxon>
        <taxon>Viridiplantae</taxon>
        <taxon>Chlorophyta</taxon>
        <taxon>Pyramimonadophyceae</taxon>
        <taxon>Pyramimonadales</taxon>
        <taxon>Pyramimonadaceae</taxon>
        <taxon>Cymbomonas</taxon>
    </lineage>
</organism>
<dbReference type="PANTHER" id="PTHR24189:SF50">
    <property type="entry name" value="ANKYRIN REPEAT AND SOCS BOX PROTEIN 2"/>
    <property type="match status" value="1"/>
</dbReference>
<reference evidence="4 5" key="1">
    <citation type="journal article" date="2015" name="Genome Biol. Evol.">
        <title>Comparative Genomics of a Bacterivorous Green Alga Reveals Evolutionary Causalities and Consequences of Phago-Mixotrophic Mode of Nutrition.</title>
        <authorList>
            <person name="Burns J.A."/>
            <person name="Paasch A."/>
            <person name="Narechania A."/>
            <person name="Kim E."/>
        </authorList>
    </citation>
    <scope>NUCLEOTIDE SEQUENCE [LARGE SCALE GENOMIC DNA]</scope>
    <source>
        <strain evidence="4 5">PLY_AMNH</strain>
    </source>
</reference>
<keyword evidence="1" id="KW-0677">Repeat</keyword>
<evidence type="ECO:0000256" key="1">
    <source>
        <dbReference type="ARBA" id="ARBA00022737"/>
    </source>
</evidence>
<dbReference type="PRINTS" id="PR01415">
    <property type="entry name" value="ANKYRIN"/>
</dbReference>
<sequence>MEGHEDAANALMEERADVNVGTGRRPLHVAADKGMIDMVKQLIRKGAEKDAADKEGCTALTRAWGHEDAAHALMEAGADVNVGTGRRPLHVAAEKGMIQMVKQLIRKGAEKDAEDKEGCTALTWAVRGRHEDVANALMEAGADVNVGTGRRSLHDAAEKGMIEMVK</sequence>
<evidence type="ECO:0000313" key="4">
    <source>
        <dbReference type="EMBL" id="KAK3277203.1"/>
    </source>
</evidence>
<feature type="repeat" description="ANK" evidence="3">
    <location>
        <begin position="84"/>
        <end position="116"/>
    </location>
</feature>
<dbReference type="Gene3D" id="1.25.40.20">
    <property type="entry name" value="Ankyrin repeat-containing domain"/>
    <property type="match status" value="2"/>
</dbReference>
<evidence type="ECO:0000256" key="3">
    <source>
        <dbReference type="PROSITE-ProRule" id="PRU00023"/>
    </source>
</evidence>
<comment type="caution">
    <text evidence="4">The sequence shown here is derived from an EMBL/GenBank/DDBJ whole genome shotgun (WGS) entry which is preliminary data.</text>
</comment>
<name>A0AAE0L9P5_9CHLO</name>
<keyword evidence="2 3" id="KW-0040">ANK repeat</keyword>
<dbReference type="InterPro" id="IPR002110">
    <property type="entry name" value="Ankyrin_rpt"/>
</dbReference>
<gene>
    <name evidence="4" type="ORF">CYMTET_14777</name>
</gene>
<dbReference type="EMBL" id="LGRX02006215">
    <property type="protein sequence ID" value="KAK3277203.1"/>
    <property type="molecule type" value="Genomic_DNA"/>
</dbReference>
<dbReference type="InterPro" id="IPR036770">
    <property type="entry name" value="Ankyrin_rpt-contain_sf"/>
</dbReference>
<dbReference type="PROSITE" id="PS50297">
    <property type="entry name" value="ANK_REP_REGION"/>
    <property type="match status" value="3"/>
</dbReference>
<dbReference type="PROSITE" id="PS50088">
    <property type="entry name" value="ANK_REPEAT"/>
    <property type="match status" value="3"/>
</dbReference>
<proteinExistence type="predicted"/>
<evidence type="ECO:0000313" key="5">
    <source>
        <dbReference type="Proteomes" id="UP001190700"/>
    </source>
</evidence>
<protein>
    <submittedName>
        <fullName evidence="4">Uncharacterized protein</fullName>
    </submittedName>
</protein>
<dbReference type="Pfam" id="PF12796">
    <property type="entry name" value="Ank_2"/>
    <property type="match status" value="2"/>
</dbReference>
<keyword evidence="5" id="KW-1185">Reference proteome</keyword>